<gene>
    <name evidence="2" type="ORF">EV691_102219</name>
</gene>
<dbReference type="Pfam" id="PF06693">
    <property type="entry name" value="DUF1190"/>
    <property type="match status" value="1"/>
</dbReference>
<evidence type="ECO:0000256" key="1">
    <source>
        <dbReference type="SAM" id="MobiDB-lite"/>
    </source>
</evidence>
<dbReference type="PROSITE" id="PS51257">
    <property type="entry name" value="PROKAR_LIPOPROTEIN"/>
    <property type="match status" value="1"/>
</dbReference>
<feature type="compositionally biased region" description="Gly residues" evidence="1">
    <location>
        <begin position="111"/>
        <end position="121"/>
    </location>
</feature>
<name>A0A4V2Q836_9GAMM</name>
<feature type="compositionally biased region" description="Basic and acidic residues" evidence="1">
    <location>
        <begin position="145"/>
        <end position="162"/>
    </location>
</feature>
<dbReference type="InterPro" id="IPR009576">
    <property type="entry name" value="Biofilm_formation_YgiB"/>
</dbReference>
<evidence type="ECO:0000313" key="3">
    <source>
        <dbReference type="Proteomes" id="UP000295169"/>
    </source>
</evidence>
<feature type="region of interest" description="Disordered" evidence="1">
    <location>
        <begin position="103"/>
        <end position="123"/>
    </location>
</feature>
<dbReference type="RefSeq" id="WP_131298883.1">
    <property type="nucleotide sequence ID" value="NZ_JBHLST010000047.1"/>
</dbReference>
<organism evidence="2 3">
    <name type="scientific">Azotobacter chroococcum</name>
    <dbReference type="NCBI Taxonomy" id="353"/>
    <lineage>
        <taxon>Bacteria</taxon>
        <taxon>Pseudomonadati</taxon>
        <taxon>Pseudomonadota</taxon>
        <taxon>Gammaproteobacteria</taxon>
        <taxon>Pseudomonadales</taxon>
        <taxon>Pseudomonadaceae</taxon>
        <taxon>Azotobacter</taxon>
    </lineage>
</organism>
<dbReference type="EMBL" id="SMMU01000002">
    <property type="protein sequence ID" value="TCL34237.1"/>
    <property type="molecule type" value="Genomic_DNA"/>
</dbReference>
<dbReference type="Proteomes" id="UP000295169">
    <property type="component" value="Unassembled WGS sequence"/>
</dbReference>
<dbReference type="AlphaFoldDB" id="A0A4V2Q836"/>
<evidence type="ECO:0000313" key="2">
    <source>
        <dbReference type="EMBL" id="TCL34237.1"/>
    </source>
</evidence>
<reference evidence="2 3" key="1">
    <citation type="submission" date="2019-03" db="EMBL/GenBank/DDBJ databases">
        <title>Genomic Encyclopedia of Type Strains, Phase IV (KMG-IV): sequencing the most valuable type-strain genomes for metagenomic binning, comparative biology and taxonomic classification.</title>
        <authorList>
            <person name="Goeker M."/>
        </authorList>
    </citation>
    <scope>NUCLEOTIDE SEQUENCE [LARGE SCALE GENOMIC DNA]</scope>
    <source>
        <strain evidence="2 3">DSM 2286</strain>
    </source>
</reference>
<feature type="region of interest" description="Disordered" evidence="1">
    <location>
        <begin position="145"/>
        <end position="188"/>
    </location>
</feature>
<sequence>MKRSRTLRLVLIGSTPLMLAGCEPSRPGYLYRDPASCIAAAVFDRSICQHEFELARAAHLQSAPRYRWRGDCETDFGAGRCEPAPYNTGLYMPLMAGYLVGREPPREEQSGSGGGTAGGGSARRTFASQPLYRSLDDAQHFRSADNLRVGSREGLPHVDADVTRSPAPSVVSRGGFGKSAARLSSFGS</sequence>
<protein>
    <submittedName>
        <fullName evidence="2">Uncharacterized protein YgiB involved in biofilm formation</fullName>
    </submittedName>
</protein>
<accession>A0A4V2Q836</accession>
<proteinExistence type="predicted"/>
<comment type="caution">
    <text evidence="2">The sequence shown here is derived from an EMBL/GenBank/DDBJ whole genome shotgun (WGS) entry which is preliminary data.</text>
</comment>